<feature type="transmembrane region" description="Helical" evidence="1">
    <location>
        <begin position="72"/>
        <end position="91"/>
    </location>
</feature>
<evidence type="ECO:0000259" key="2">
    <source>
        <dbReference type="Pfam" id="PF18902"/>
    </source>
</evidence>
<comment type="caution">
    <text evidence="3">The sequence shown here is derived from an EMBL/GenBank/DDBJ whole genome shotgun (WGS) entry which is preliminary data.</text>
</comment>
<protein>
    <submittedName>
        <fullName evidence="3">DUF5658 family protein</fullName>
    </submittedName>
</protein>
<reference evidence="3 4" key="1">
    <citation type="submission" date="2023-10" db="EMBL/GenBank/DDBJ databases">
        <title>Paenibacillus strain PFR10 Genome sequencing and assembly.</title>
        <authorList>
            <person name="Kim I."/>
        </authorList>
    </citation>
    <scope>NUCLEOTIDE SEQUENCE [LARGE SCALE GENOMIC DNA]</scope>
    <source>
        <strain evidence="3 4">PFR10</strain>
    </source>
</reference>
<name>A0ABU3REF7_9BACL</name>
<dbReference type="EMBL" id="JAWCUD010000005">
    <property type="protein sequence ID" value="MDU0202639.1"/>
    <property type="molecule type" value="Genomic_DNA"/>
</dbReference>
<accession>A0ABU3REF7</accession>
<dbReference type="Proteomes" id="UP001260980">
    <property type="component" value="Unassembled WGS sequence"/>
</dbReference>
<proteinExistence type="predicted"/>
<feature type="transmembrane region" description="Helical" evidence="1">
    <location>
        <begin position="31"/>
        <end position="52"/>
    </location>
</feature>
<keyword evidence="1" id="KW-1133">Transmembrane helix</keyword>
<feature type="domain" description="DUF5658" evidence="2">
    <location>
        <begin position="34"/>
        <end position="120"/>
    </location>
</feature>
<evidence type="ECO:0000313" key="4">
    <source>
        <dbReference type="Proteomes" id="UP001260980"/>
    </source>
</evidence>
<gene>
    <name evidence="3" type="ORF">RQP52_16260</name>
</gene>
<evidence type="ECO:0000256" key="1">
    <source>
        <dbReference type="SAM" id="Phobius"/>
    </source>
</evidence>
<feature type="transmembrane region" description="Helical" evidence="1">
    <location>
        <begin position="103"/>
        <end position="127"/>
    </location>
</feature>
<keyword evidence="1" id="KW-0472">Membrane</keyword>
<keyword evidence="1" id="KW-0812">Transmembrane</keyword>
<organism evidence="3 4">
    <name type="scientific">Paenibacillus violae</name>
    <dbReference type="NCBI Taxonomy" id="3077234"/>
    <lineage>
        <taxon>Bacteria</taxon>
        <taxon>Bacillati</taxon>
        <taxon>Bacillota</taxon>
        <taxon>Bacilli</taxon>
        <taxon>Bacillales</taxon>
        <taxon>Paenibacillaceae</taxon>
        <taxon>Paenibacillus</taxon>
    </lineage>
</organism>
<dbReference type="InterPro" id="IPR043717">
    <property type="entry name" value="DUF5658"/>
</dbReference>
<sequence>MILLIELIHSCDESEDVQPMPVIRHFFQSKLLLWLLFLCLSDAVFTDIGLHLSFIEELNPLIRSVYEWHVAGYYFLKLILPLLLMAFYPYIRKRAWVKPCLSLTVIIYGVVNVYHFVWLSYGLTYLATS</sequence>
<evidence type="ECO:0000313" key="3">
    <source>
        <dbReference type="EMBL" id="MDU0202639.1"/>
    </source>
</evidence>
<keyword evidence="4" id="KW-1185">Reference proteome</keyword>
<dbReference type="Pfam" id="PF18902">
    <property type="entry name" value="DUF5658"/>
    <property type="match status" value="1"/>
</dbReference>